<gene>
    <name evidence="2" type="ORF">D7W81_27260</name>
</gene>
<evidence type="ECO:0000313" key="3">
    <source>
        <dbReference type="Proteomes" id="UP000267003"/>
    </source>
</evidence>
<dbReference type="AlphaFoldDB" id="A0A3A8PWP6"/>
<reference evidence="3" key="1">
    <citation type="submission" date="2018-09" db="EMBL/GenBank/DDBJ databases">
        <authorList>
            <person name="Livingstone P.G."/>
            <person name="Whitworth D.E."/>
        </authorList>
    </citation>
    <scope>NUCLEOTIDE SEQUENCE [LARGE SCALE GENOMIC DNA]</scope>
    <source>
        <strain evidence="3">AB050A</strain>
    </source>
</reference>
<accession>A0A3A8PWP6</accession>
<organism evidence="2 3">
    <name type="scientific">Corallococcus aberystwythensis</name>
    <dbReference type="NCBI Taxonomy" id="2316722"/>
    <lineage>
        <taxon>Bacteria</taxon>
        <taxon>Pseudomonadati</taxon>
        <taxon>Myxococcota</taxon>
        <taxon>Myxococcia</taxon>
        <taxon>Myxococcales</taxon>
        <taxon>Cystobacterineae</taxon>
        <taxon>Myxococcaceae</taxon>
        <taxon>Corallococcus</taxon>
    </lineage>
</organism>
<dbReference type="Pfam" id="PF07963">
    <property type="entry name" value="N_methyl"/>
    <property type="match status" value="1"/>
</dbReference>
<dbReference type="RefSeq" id="WP_120558323.1">
    <property type="nucleotide sequence ID" value="NZ_RAWK01000187.1"/>
</dbReference>
<evidence type="ECO:0000313" key="2">
    <source>
        <dbReference type="EMBL" id="RKH59460.1"/>
    </source>
</evidence>
<dbReference type="NCBIfam" id="TIGR02532">
    <property type="entry name" value="IV_pilin_GFxxxE"/>
    <property type="match status" value="1"/>
</dbReference>
<dbReference type="EMBL" id="RAWK01000187">
    <property type="protein sequence ID" value="RKH59460.1"/>
    <property type="molecule type" value="Genomic_DNA"/>
</dbReference>
<dbReference type="Proteomes" id="UP000267003">
    <property type="component" value="Unassembled WGS sequence"/>
</dbReference>
<evidence type="ECO:0000256" key="1">
    <source>
        <dbReference type="SAM" id="Phobius"/>
    </source>
</evidence>
<protein>
    <submittedName>
        <fullName evidence="2">Type II secretion system protein</fullName>
    </submittedName>
</protein>
<keyword evidence="1" id="KW-0472">Membrane</keyword>
<keyword evidence="1" id="KW-1133">Transmembrane helix</keyword>
<dbReference type="OrthoDB" id="5509398at2"/>
<keyword evidence="1" id="KW-0812">Transmembrane</keyword>
<keyword evidence="3" id="KW-1185">Reference proteome</keyword>
<proteinExistence type="predicted"/>
<comment type="caution">
    <text evidence="2">The sequence shown here is derived from an EMBL/GenBank/DDBJ whole genome shotgun (WGS) entry which is preliminary data.</text>
</comment>
<dbReference type="Gene3D" id="3.30.700.10">
    <property type="entry name" value="Glycoprotein, Type 4 Pilin"/>
    <property type="match status" value="1"/>
</dbReference>
<sequence length="226" mass="23940">MKSSRGMTLLELMLVVAIFGLMASLAVVNIQGSVGGQRESAATRELWSAALRARQLSIATNQPVRIVVDKDVVHPNGQVFSVARWERLKCEEPGQTSWTNDTCPQVACINTTCRTSPDCCSETGQDIPIPASMVADPIDGLCFLPGSGAPALRKDCLQGSLGDATARALAMPNDKSIRFNFTSGRASTLLMVEPMTGLSSLVDCDSVAADGTNPNSEPRSVLACKP</sequence>
<dbReference type="PROSITE" id="PS00409">
    <property type="entry name" value="PROKAR_NTER_METHYL"/>
    <property type="match status" value="1"/>
</dbReference>
<dbReference type="InterPro" id="IPR012902">
    <property type="entry name" value="N_methyl_site"/>
</dbReference>
<dbReference type="SUPFAM" id="SSF54523">
    <property type="entry name" value="Pili subunits"/>
    <property type="match status" value="1"/>
</dbReference>
<name>A0A3A8PWP6_9BACT</name>
<feature type="transmembrane region" description="Helical" evidence="1">
    <location>
        <begin position="12"/>
        <end position="30"/>
    </location>
</feature>
<dbReference type="InterPro" id="IPR045584">
    <property type="entry name" value="Pilin-like"/>
</dbReference>